<proteinExistence type="predicted"/>
<dbReference type="Proteomes" id="UP000266673">
    <property type="component" value="Unassembled WGS sequence"/>
</dbReference>
<dbReference type="EMBL" id="QKWP01000351">
    <property type="protein sequence ID" value="RIB21609.1"/>
    <property type="molecule type" value="Genomic_DNA"/>
</dbReference>
<keyword evidence="2" id="KW-1185">Reference proteome</keyword>
<dbReference type="OrthoDB" id="2020436at2759"/>
<evidence type="ECO:0000313" key="1">
    <source>
        <dbReference type="EMBL" id="RIB21609.1"/>
    </source>
</evidence>
<gene>
    <name evidence="1" type="ORF">C2G38_2176138</name>
</gene>
<dbReference type="InterPro" id="IPR042176">
    <property type="entry name" value="Pantoate_ligase_C"/>
</dbReference>
<organism evidence="1 2">
    <name type="scientific">Gigaspora rosea</name>
    <dbReference type="NCBI Taxonomy" id="44941"/>
    <lineage>
        <taxon>Eukaryota</taxon>
        <taxon>Fungi</taxon>
        <taxon>Fungi incertae sedis</taxon>
        <taxon>Mucoromycota</taxon>
        <taxon>Glomeromycotina</taxon>
        <taxon>Glomeromycetes</taxon>
        <taxon>Diversisporales</taxon>
        <taxon>Gigasporaceae</taxon>
        <taxon>Gigaspora</taxon>
    </lineage>
</organism>
<dbReference type="STRING" id="44941.A0A397VKS6"/>
<sequence>MQKVVTILYQSLNVVKHAFEQNICDQKNLLAPVLDLIENKSKFIKNQNLDFSIKLDYLSLADPESLQELDEVDENGTILSSALYIGTTRILNNLLLNCKI</sequence>
<dbReference type="InterPro" id="IPR003721">
    <property type="entry name" value="Pantoate_ligase"/>
</dbReference>
<dbReference type="AlphaFoldDB" id="A0A397VKS6"/>
<name>A0A397VKS6_9GLOM</name>
<dbReference type="GO" id="GO:0015940">
    <property type="term" value="P:pantothenate biosynthetic process"/>
    <property type="evidence" value="ECO:0007669"/>
    <property type="project" value="InterPro"/>
</dbReference>
<dbReference type="GO" id="GO:0004592">
    <property type="term" value="F:pantoate-beta-alanine ligase activity"/>
    <property type="evidence" value="ECO:0007669"/>
    <property type="project" value="InterPro"/>
</dbReference>
<dbReference type="SUPFAM" id="SSF52374">
    <property type="entry name" value="Nucleotidylyl transferase"/>
    <property type="match status" value="1"/>
</dbReference>
<dbReference type="Pfam" id="PF02569">
    <property type="entry name" value="Pantoate_ligase"/>
    <property type="match status" value="1"/>
</dbReference>
<accession>A0A397VKS6</accession>
<dbReference type="Gene3D" id="3.30.1300.10">
    <property type="entry name" value="Pantoate-beta-alanine ligase, C-terminal domain"/>
    <property type="match status" value="1"/>
</dbReference>
<protein>
    <submittedName>
        <fullName evidence="1">Uncharacterized protein</fullName>
    </submittedName>
</protein>
<comment type="caution">
    <text evidence="1">The sequence shown here is derived from an EMBL/GenBank/DDBJ whole genome shotgun (WGS) entry which is preliminary data.</text>
</comment>
<evidence type="ECO:0000313" key="2">
    <source>
        <dbReference type="Proteomes" id="UP000266673"/>
    </source>
</evidence>
<reference evidence="1 2" key="1">
    <citation type="submission" date="2018-06" db="EMBL/GenBank/DDBJ databases">
        <title>Comparative genomics reveals the genomic features of Rhizophagus irregularis, R. cerebriforme, R. diaphanum and Gigaspora rosea, and their symbiotic lifestyle signature.</title>
        <authorList>
            <person name="Morin E."/>
            <person name="San Clemente H."/>
            <person name="Chen E.C.H."/>
            <person name="De La Providencia I."/>
            <person name="Hainaut M."/>
            <person name="Kuo A."/>
            <person name="Kohler A."/>
            <person name="Murat C."/>
            <person name="Tang N."/>
            <person name="Roy S."/>
            <person name="Loubradou J."/>
            <person name="Henrissat B."/>
            <person name="Grigoriev I.V."/>
            <person name="Corradi N."/>
            <person name="Roux C."/>
            <person name="Martin F.M."/>
        </authorList>
    </citation>
    <scope>NUCLEOTIDE SEQUENCE [LARGE SCALE GENOMIC DNA]</scope>
    <source>
        <strain evidence="1 2">DAOM 194757</strain>
    </source>
</reference>